<dbReference type="EMBL" id="JBITGY010000017">
    <property type="protein sequence ID" value="MFI6505005.1"/>
    <property type="molecule type" value="Genomic_DNA"/>
</dbReference>
<feature type="compositionally biased region" description="Pro residues" evidence="1">
    <location>
        <begin position="24"/>
        <end position="33"/>
    </location>
</feature>
<protein>
    <submittedName>
        <fullName evidence="2">Uncharacterized protein</fullName>
    </submittedName>
</protein>
<dbReference type="Proteomes" id="UP001612741">
    <property type="component" value="Unassembled WGS sequence"/>
</dbReference>
<comment type="caution">
    <text evidence="2">The sequence shown here is derived from an EMBL/GenBank/DDBJ whole genome shotgun (WGS) entry which is preliminary data.</text>
</comment>
<proteinExistence type="predicted"/>
<feature type="region of interest" description="Disordered" evidence="1">
    <location>
        <begin position="1"/>
        <end position="55"/>
    </location>
</feature>
<reference evidence="2 3" key="1">
    <citation type="submission" date="2024-10" db="EMBL/GenBank/DDBJ databases">
        <title>The Natural Products Discovery Center: Release of the First 8490 Sequenced Strains for Exploring Actinobacteria Biosynthetic Diversity.</title>
        <authorList>
            <person name="Kalkreuter E."/>
            <person name="Kautsar S.A."/>
            <person name="Yang D."/>
            <person name="Bader C.D."/>
            <person name="Teijaro C.N."/>
            <person name="Fluegel L."/>
            <person name="Davis C.M."/>
            <person name="Simpson J.R."/>
            <person name="Lauterbach L."/>
            <person name="Steele A.D."/>
            <person name="Gui C."/>
            <person name="Meng S."/>
            <person name="Li G."/>
            <person name="Viehrig K."/>
            <person name="Ye F."/>
            <person name="Su P."/>
            <person name="Kiefer A.F."/>
            <person name="Nichols A."/>
            <person name="Cepeda A.J."/>
            <person name="Yan W."/>
            <person name="Fan B."/>
            <person name="Jiang Y."/>
            <person name="Adhikari A."/>
            <person name="Zheng C.-J."/>
            <person name="Schuster L."/>
            <person name="Cowan T.M."/>
            <person name="Smanski M.J."/>
            <person name="Chevrette M.G."/>
            <person name="De Carvalho L.P.S."/>
            <person name="Shen B."/>
        </authorList>
    </citation>
    <scope>NUCLEOTIDE SEQUENCE [LARGE SCALE GENOMIC DNA]</scope>
    <source>
        <strain evidence="2 3">NPDC050545</strain>
    </source>
</reference>
<evidence type="ECO:0000313" key="3">
    <source>
        <dbReference type="Proteomes" id="UP001612741"/>
    </source>
</evidence>
<accession>A0ABW7Z9Z8</accession>
<sequence length="55" mass="5459">MKLAPATPDADIDLDEVDFLDPASTPPANPTPSGPTCAATAPPTGPSIGDARRTG</sequence>
<evidence type="ECO:0000256" key="1">
    <source>
        <dbReference type="SAM" id="MobiDB-lite"/>
    </source>
</evidence>
<feature type="compositionally biased region" description="Acidic residues" evidence="1">
    <location>
        <begin position="10"/>
        <end position="19"/>
    </location>
</feature>
<organism evidence="2 3">
    <name type="scientific">Nonomuraea typhae</name>
    <dbReference type="NCBI Taxonomy" id="2603600"/>
    <lineage>
        <taxon>Bacteria</taxon>
        <taxon>Bacillati</taxon>
        <taxon>Actinomycetota</taxon>
        <taxon>Actinomycetes</taxon>
        <taxon>Streptosporangiales</taxon>
        <taxon>Streptosporangiaceae</taxon>
        <taxon>Nonomuraea</taxon>
    </lineage>
</organism>
<name>A0ABW7Z9Z8_9ACTN</name>
<keyword evidence="3" id="KW-1185">Reference proteome</keyword>
<evidence type="ECO:0000313" key="2">
    <source>
        <dbReference type="EMBL" id="MFI6505005.1"/>
    </source>
</evidence>
<dbReference type="RefSeq" id="WP_397091004.1">
    <property type="nucleotide sequence ID" value="NZ_JBITGY010000017.1"/>
</dbReference>
<gene>
    <name evidence="2" type="ORF">ACIBG2_47010</name>
</gene>